<evidence type="ECO:0000313" key="2">
    <source>
        <dbReference type="Proteomes" id="UP001732700"/>
    </source>
</evidence>
<reference evidence="1" key="1">
    <citation type="submission" date="2021-05" db="EMBL/GenBank/DDBJ databases">
        <authorList>
            <person name="Scholz U."/>
            <person name="Mascher M."/>
            <person name="Fiebig A."/>
        </authorList>
    </citation>
    <scope>NUCLEOTIDE SEQUENCE [LARGE SCALE GENOMIC DNA]</scope>
</reference>
<keyword evidence="2" id="KW-1185">Reference proteome</keyword>
<dbReference type="EnsemblPlants" id="AVESA.00010b.r2.5DG0997450.1">
    <property type="protein sequence ID" value="AVESA.00010b.r2.5DG0997450.1.CDS"/>
    <property type="gene ID" value="AVESA.00010b.r2.5DG0997450"/>
</dbReference>
<proteinExistence type="predicted"/>
<accession>A0ACD5YNH1</accession>
<evidence type="ECO:0000313" key="1">
    <source>
        <dbReference type="EnsemblPlants" id="AVESA.00010b.r2.5DG0997450.1.CDS"/>
    </source>
</evidence>
<reference evidence="1" key="2">
    <citation type="submission" date="2025-09" db="UniProtKB">
        <authorList>
            <consortium name="EnsemblPlants"/>
        </authorList>
    </citation>
    <scope>IDENTIFICATION</scope>
</reference>
<sequence>MFDPEIATSSDMKTVEEIAKLAGKCLRMEVDKRPEMLEVAERLRKLRKAPHQVQERLALFSWGRKNRLAPGQGQTPALESSSSNNQNVRSIGPDVGGGKAGGAKQKRQIIEGVKVLKYTAISQENQGSKQKNSILPSQESNGSTPKMGIVAPAKAAPSQESSSSIRNVGSFIVTSTERGRFSELEDLLRSSADVLGKGTVGSTYKVTLASGYELAIKRLKDVELPKEEFEQHVTLIGAIQDKHVVPLQWYYYSDAEKLLLYNIFPMGSLAKALHGDTVSGPAPLDWEQRTDISLAAARGVASIHSARSSSCHGNIKSSNVLLRSTHDACVSDHGLVALGLFPNDHGYRAPEVTNHKLVSQEADVYSFGILLLELITRKAPVNDTQLEDGVDLPKWVCSVACEEWAAKVMDAELVALAGQHKDWGEECMVRFLELAIHCCSKDAKLRPTMSDVVQRIEKMPT</sequence>
<dbReference type="Proteomes" id="UP001732700">
    <property type="component" value="Chromosome 5D"/>
</dbReference>
<organism evidence="1 2">
    <name type="scientific">Avena sativa</name>
    <name type="common">Oat</name>
    <dbReference type="NCBI Taxonomy" id="4498"/>
    <lineage>
        <taxon>Eukaryota</taxon>
        <taxon>Viridiplantae</taxon>
        <taxon>Streptophyta</taxon>
        <taxon>Embryophyta</taxon>
        <taxon>Tracheophyta</taxon>
        <taxon>Spermatophyta</taxon>
        <taxon>Magnoliopsida</taxon>
        <taxon>Liliopsida</taxon>
        <taxon>Poales</taxon>
        <taxon>Poaceae</taxon>
        <taxon>BOP clade</taxon>
        <taxon>Pooideae</taxon>
        <taxon>Poodae</taxon>
        <taxon>Poeae</taxon>
        <taxon>Poeae Chloroplast Group 1 (Aveneae type)</taxon>
        <taxon>Aveninae</taxon>
        <taxon>Avena</taxon>
    </lineage>
</organism>
<protein>
    <submittedName>
        <fullName evidence="1">Uncharacterized protein</fullName>
    </submittedName>
</protein>
<name>A0ACD5YNH1_AVESA</name>